<keyword evidence="1" id="KW-0812">Transmembrane</keyword>
<dbReference type="AlphaFoldDB" id="A0A022QA95"/>
<keyword evidence="3" id="KW-1185">Reference proteome</keyword>
<evidence type="ECO:0000313" key="2">
    <source>
        <dbReference type="EMBL" id="EYU24871.1"/>
    </source>
</evidence>
<sequence length="264" mass="29520">MAARGQSSMPERFRYLSKEAPDKSVRWPWLIVLGFMLYAWRTVLWELSNWRKSIFAIGRFLQYLSKFALALLFHFIGNPLTSLIHAIETTLYTIRSFYSGLIAYAPISDLTLIIMLTSAVLAISEAAAPDSVNRQPYILTVAGLIGFCAVKNYITELFFWTLLVGLFGYGSLVKKRDYVSSSLPVATVLAAVGEPWVRVISMGSFLGLAIFHYSRKKIVDSKEGEENNGVVNRVPIPLICAALAIGVRVAAKWAGYRHLTWMIA</sequence>
<dbReference type="STRING" id="4155.A0A022QA95"/>
<name>A0A022QA95_ERYGU</name>
<dbReference type="InterPro" id="IPR056894">
    <property type="entry name" value="AtTam38"/>
</dbReference>
<reference evidence="2 3" key="1">
    <citation type="journal article" date="2013" name="Proc. Natl. Acad. Sci. U.S.A.">
        <title>Fine-scale variation in meiotic recombination in Mimulus inferred from population shotgun sequencing.</title>
        <authorList>
            <person name="Hellsten U."/>
            <person name="Wright K.M."/>
            <person name="Jenkins J."/>
            <person name="Shu S."/>
            <person name="Yuan Y."/>
            <person name="Wessler S.R."/>
            <person name="Schmutz J."/>
            <person name="Willis J.H."/>
            <person name="Rokhsar D.S."/>
        </authorList>
    </citation>
    <scope>NUCLEOTIDE SEQUENCE [LARGE SCALE GENOMIC DNA]</scope>
    <source>
        <strain evidence="3">cv. DUN x IM62</strain>
    </source>
</reference>
<dbReference type="Pfam" id="PF25114">
    <property type="entry name" value="AtTam38"/>
    <property type="match status" value="1"/>
</dbReference>
<feature type="transmembrane region" description="Helical" evidence="1">
    <location>
        <begin position="60"/>
        <end position="77"/>
    </location>
</feature>
<keyword evidence="1" id="KW-0472">Membrane</keyword>
<evidence type="ECO:0000313" key="3">
    <source>
        <dbReference type="Proteomes" id="UP000030748"/>
    </source>
</evidence>
<evidence type="ECO:0000256" key="1">
    <source>
        <dbReference type="SAM" id="Phobius"/>
    </source>
</evidence>
<feature type="transmembrane region" description="Helical" evidence="1">
    <location>
        <begin position="27"/>
        <end position="48"/>
    </location>
</feature>
<dbReference type="EMBL" id="KI632106">
    <property type="protein sequence ID" value="EYU24871.1"/>
    <property type="molecule type" value="Genomic_DNA"/>
</dbReference>
<feature type="transmembrane region" description="Helical" evidence="1">
    <location>
        <begin position="195"/>
        <end position="214"/>
    </location>
</feature>
<accession>A0A022QA95</accession>
<organism evidence="2 3">
    <name type="scientific">Erythranthe guttata</name>
    <name type="common">Yellow monkey flower</name>
    <name type="synonym">Mimulus guttatus</name>
    <dbReference type="NCBI Taxonomy" id="4155"/>
    <lineage>
        <taxon>Eukaryota</taxon>
        <taxon>Viridiplantae</taxon>
        <taxon>Streptophyta</taxon>
        <taxon>Embryophyta</taxon>
        <taxon>Tracheophyta</taxon>
        <taxon>Spermatophyta</taxon>
        <taxon>Magnoliopsida</taxon>
        <taxon>eudicotyledons</taxon>
        <taxon>Gunneridae</taxon>
        <taxon>Pentapetalae</taxon>
        <taxon>asterids</taxon>
        <taxon>lamiids</taxon>
        <taxon>Lamiales</taxon>
        <taxon>Phrymaceae</taxon>
        <taxon>Erythranthe</taxon>
    </lineage>
</organism>
<feature type="transmembrane region" description="Helical" evidence="1">
    <location>
        <begin position="97"/>
        <end position="123"/>
    </location>
</feature>
<feature type="transmembrane region" description="Helical" evidence="1">
    <location>
        <begin position="135"/>
        <end position="152"/>
    </location>
</feature>
<gene>
    <name evidence="2" type="ORF">MIMGU_mgv1a011993mg</name>
</gene>
<dbReference type="eggNOG" id="ENOG502QS8S">
    <property type="taxonomic scope" value="Eukaryota"/>
</dbReference>
<feature type="transmembrane region" description="Helical" evidence="1">
    <location>
        <begin position="234"/>
        <end position="251"/>
    </location>
</feature>
<keyword evidence="1" id="KW-1133">Transmembrane helix</keyword>
<protein>
    <submittedName>
        <fullName evidence="2">Uncharacterized protein</fullName>
    </submittedName>
</protein>
<dbReference type="Proteomes" id="UP000030748">
    <property type="component" value="Unassembled WGS sequence"/>
</dbReference>
<proteinExistence type="predicted"/>